<name>A0A1Y6D499_9GAMM</name>
<gene>
    <name evidence="2" type="ORF">SAMN02949497_2118</name>
</gene>
<feature type="compositionally biased region" description="Low complexity" evidence="1">
    <location>
        <begin position="107"/>
        <end position="116"/>
    </location>
</feature>
<feature type="region of interest" description="Disordered" evidence="1">
    <location>
        <begin position="134"/>
        <end position="169"/>
    </location>
</feature>
<proteinExistence type="predicted"/>
<dbReference type="RefSeq" id="WP_085212466.1">
    <property type="nucleotide sequence ID" value="NZ_FXAM01000001.1"/>
</dbReference>
<protein>
    <recommendedName>
        <fullName evidence="4">DUF4124 domain-containing protein</fullName>
    </recommendedName>
</protein>
<keyword evidence="3" id="KW-1185">Reference proteome</keyword>
<dbReference type="EMBL" id="FXAM01000001">
    <property type="protein sequence ID" value="SMF94785.1"/>
    <property type="molecule type" value="Genomic_DNA"/>
</dbReference>
<dbReference type="STRING" id="1760988.SAMN02949497_2118"/>
<evidence type="ECO:0000313" key="3">
    <source>
        <dbReference type="Proteomes" id="UP000192923"/>
    </source>
</evidence>
<sequence length="169" mass="19034">MNPKPALIATLLSITPAVQANPVYRCQEAGKPVYFTDEPGLYCEEMDLKVVQPDPAEVARLQTRKLEQEEQEHQAQEREDRERLIRAQEEAARAAEIQAEAQRRMAEQQQWQNQPQTVPPVYYPGGFWPGYGYPVRPLPPVQPNPPGQGEPAPGYPYGTDRGTLGGQKR</sequence>
<evidence type="ECO:0000313" key="2">
    <source>
        <dbReference type="EMBL" id="SMF94785.1"/>
    </source>
</evidence>
<dbReference type="Proteomes" id="UP000192923">
    <property type="component" value="Unassembled WGS sequence"/>
</dbReference>
<reference evidence="2 3" key="1">
    <citation type="submission" date="2016-12" db="EMBL/GenBank/DDBJ databases">
        <authorList>
            <person name="Song W.-J."/>
            <person name="Kurnit D.M."/>
        </authorList>
    </citation>
    <scope>NUCLEOTIDE SEQUENCE [LARGE SCALE GENOMIC DNA]</scope>
    <source>
        <strain evidence="2 3">175</strain>
    </source>
</reference>
<dbReference type="AlphaFoldDB" id="A0A1Y6D499"/>
<feature type="compositionally biased region" description="Pro residues" evidence="1">
    <location>
        <begin position="136"/>
        <end position="148"/>
    </location>
</feature>
<evidence type="ECO:0000256" key="1">
    <source>
        <dbReference type="SAM" id="MobiDB-lite"/>
    </source>
</evidence>
<feature type="region of interest" description="Disordered" evidence="1">
    <location>
        <begin position="96"/>
        <end position="118"/>
    </location>
</feature>
<accession>A0A1Y6D499</accession>
<organism evidence="2 3">
    <name type="scientific">Methylomagnum ishizawai</name>
    <dbReference type="NCBI Taxonomy" id="1760988"/>
    <lineage>
        <taxon>Bacteria</taxon>
        <taxon>Pseudomonadati</taxon>
        <taxon>Pseudomonadota</taxon>
        <taxon>Gammaproteobacteria</taxon>
        <taxon>Methylococcales</taxon>
        <taxon>Methylococcaceae</taxon>
        <taxon>Methylomagnum</taxon>
    </lineage>
</organism>
<evidence type="ECO:0008006" key="4">
    <source>
        <dbReference type="Google" id="ProtNLM"/>
    </source>
</evidence>